<dbReference type="InterPro" id="IPR025700">
    <property type="entry name" value="Lys/Orn_oxygenase"/>
</dbReference>
<dbReference type="Proteomes" id="UP000199470">
    <property type="component" value="Unassembled WGS sequence"/>
</dbReference>
<proteinExistence type="inferred from homology"/>
<gene>
    <name evidence="8" type="ORF">SAMN02982985_01715</name>
</gene>
<evidence type="ECO:0000313" key="9">
    <source>
        <dbReference type="Proteomes" id="UP000199470"/>
    </source>
</evidence>
<evidence type="ECO:0000256" key="6">
    <source>
        <dbReference type="ARBA" id="ARBA00022857"/>
    </source>
</evidence>
<keyword evidence="4" id="KW-0285">Flavoprotein</keyword>
<dbReference type="GO" id="GO:0016491">
    <property type="term" value="F:oxidoreductase activity"/>
    <property type="evidence" value="ECO:0007669"/>
    <property type="project" value="UniProtKB-KW"/>
</dbReference>
<dbReference type="Pfam" id="PF13434">
    <property type="entry name" value="Lys_Orn_oxgnase"/>
    <property type="match status" value="1"/>
</dbReference>
<comment type="cofactor">
    <cofactor evidence="1">
        <name>FAD</name>
        <dbReference type="ChEBI" id="CHEBI:57692"/>
    </cofactor>
</comment>
<sequence length="436" mass="47652">MAKQVLVRKRVAVVGGGPKAVALAVKTKVLKALKLQDTEVVIFEKKSIGAAWEGGDGYSDGEQRLCTLAERDLGFPYKSLYGRTADAGMLNYSWQQFLVSRAQAYSAWVDAGRKPPKHKMFAHYLRWALKRAGNNPVFGKVTQVQQSGGQWSVEYEDAAGTRQTHADLFDGVVMTGPGPAKPLQVLDDAGRPATCSRIFNGEDFWRRLSEVAALIPTMGSPTFGQFDTDILIIGGGGTAAATLAWLLSNGCMSHAVQVVATRAVLHTRVDSLFENKLFSEEDTWKTLSSASQDEFFNRLNRGVVWATVIDKVSAAENLAIRDGKVDSIVVKAVNGQEQLSVTVTQGNATQIVIQPYILIDATGFDSRWFKPLLPQWPAGARDQDLEASLGDELQYVAPHWKLPLLHAPMLSKRVGPGFASLMVLGGMSDRILRAYR</sequence>
<dbReference type="AlphaFoldDB" id="A0A1I4KYD4"/>
<dbReference type="Gene3D" id="3.50.50.60">
    <property type="entry name" value="FAD/NAD(P)-binding domain"/>
    <property type="match status" value="1"/>
</dbReference>
<dbReference type="STRING" id="758825.SAMN02982985_01715"/>
<keyword evidence="7" id="KW-0560">Oxidoreductase</keyword>
<comment type="pathway">
    <text evidence="2">Siderophore biosynthesis.</text>
</comment>
<dbReference type="RefSeq" id="WP_174900462.1">
    <property type="nucleotide sequence ID" value="NZ_FOTW01000008.1"/>
</dbReference>
<organism evidence="8 9">
    <name type="scientific">Rugamonas rubra</name>
    <dbReference type="NCBI Taxonomy" id="758825"/>
    <lineage>
        <taxon>Bacteria</taxon>
        <taxon>Pseudomonadati</taxon>
        <taxon>Pseudomonadota</taxon>
        <taxon>Betaproteobacteria</taxon>
        <taxon>Burkholderiales</taxon>
        <taxon>Oxalobacteraceae</taxon>
        <taxon>Telluria group</taxon>
        <taxon>Rugamonas</taxon>
    </lineage>
</organism>
<accession>A0A1I4KYD4</accession>
<dbReference type="SUPFAM" id="SSF51905">
    <property type="entry name" value="FAD/NAD(P)-binding domain"/>
    <property type="match status" value="2"/>
</dbReference>
<name>A0A1I4KYD4_9BURK</name>
<keyword evidence="5" id="KW-0274">FAD</keyword>
<evidence type="ECO:0000256" key="7">
    <source>
        <dbReference type="ARBA" id="ARBA00023002"/>
    </source>
</evidence>
<dbReference type="EMBL" id="FOTW01000008">
    <property type="protein sequence ID" value="SFL83785.1"/>
    <property type="molecule type" value="Genomic_DNA"/>
</dbReference>
<keyword evidence="6" id="KW-0521">NADP</keyword>
<reference evidence="8 9" key="1">
    <citation type="submission" date="2016-10" db="EMBL/GenBank/DDBJ databases">
        <authorList>
            <person name="de Groot N.N."/>
        </authorList>
    </citation>
    <scope>NUCLEOTIDE SEQUENCE [LARGE SCALE GENOMIC DNA]</scope>
    <source>
        <strain evidence="8 9">ATCC 43154</strain>
    </source>
</reference>
<dbReference type="InterPro" id="IPR036188">
    <property type="entry name" value="FAD/NAD-bd_sf"/>
</dbReference>
<protein>
    <submittedName>
        <fullName evidence="8">Mycobactin lysine-N-oxygenase</fullName>
    </submittedName>
</protein>
<evidence type="ECO:0000256" key="3">
    <source>
        <dbReference type="ARBA" id="ARBA00007588"/>
    </source>
</evidence>
<evidence type="ECO:0000256" key="1">
    <source>
        <dbReference type="ARBA" id="ARBA00001974"/>
    </source>
</evidence>
<evidence type="ECO:0000256" key="2">
    <source>
        <dbReference type="ARBA" id="ARBA00004924"/>
    </source>
</evidence>
<evidence type="ECO:0000256" key="5">
    <source>
        <dbReference type="ARBA" id="ARBA00022827"/>
    </source>
</evidence>
<keyword evidence="9" id="KW-1185">Reference proteome</keyword>
<evidence type="ECO:0000256" key="4">
    <source>
        <dbReference type="ARBA" id="ARBA00022630"/>
    </source>
</evidence>
<evidence type="ECO:0000313" key="8">
    <source>
        <dbReference type="EMBL" id="SFL83785.1"/>
    </source>
</evidence>
<comment type="similarity">
    <text evidence="3">Belongs to the lysine N(6)-hydroxylase/L-ornithine N(5)-oxygenase family.</text>
</comment>